<dbReference type="SUPFAM" id="SSF50037">
    <property type="entry name" value="C-terminal domain of transcriptional repressors"/>
    <property type="match status" value="1"/>
</dbReference>
<organism evidence="2 3">
    <name type="scientific">candidate division GN15 bacterium</name>
    <dbReference type="NCBI Taxonomy" id="2072418"/>
    <lineage>
        <taxon>Bacteria</taxon>
        <taxon>candidate division GN15</taxon>
    </lineage>
</organism>
<evidence type="ECO:0000259" key="1">
    <source>
        <dbReference type="Pfam" id="PF02237"/>
    </source>
</evidence>
<dbReference type="Gene3D" id="2.30.30.100">
    <property type="match status" value="1"/>
</dbReference>
<dbReference type="InterPro" id="IPR008988">
    <property type="entry name" value="Transcriptional_repressor_C"/>
</dbReference>
<dbReference type="GO" id="GO:0004077">
    <property type="term" value="F:biotin--[biotin carboxyl-carrier protein] ligase activity"/>
    <property type="evidence" value="ECO:0007669"/>
    <property type="project" value="UniProtKB-EC"/>
</dbReference>
<dbReference type="Pfam" id="PF02237">
    <property type="entry name" value="BPL_C"/>
    <property type="match status" value="1"/>
</dbReference>
<dbReference type="AlphaFoldDB" id="A0A855X3G6"/>
<dbReference type="InterPro" id="IPR003142">
    <property type="entry name" value="BPL_C"/>
</dbReference>
<evidence type="ECO:0000313" key="3">
    <source>
        <dbReference type="Proteomes" id="UP000250918"/>
    </source>
</evidence>
<feature type="non-terminal residue" evidence="2">
    <location>
        <position position="1"/>
    </location>
</feature>
<dbReference type="EMBL" id="PQAP01000201">
    <property type="protein sequence ID" value="PWB68437.1"/>
    <property type="molecule type" value="Genomic_DNA"/>
</dbReference>
<proteinExistence type="predicted"/>
<keyword evidence="2" id="KW-0436">Ligase</keyword>
<gene>
    <name evidence="2" type="ORF">C3F09_11670</name>
</gene>
<protein>
    <submittedName>
        <fullName evidence="2">Biotin--[acetyl-CoA-carboxylase] ligase</fullName>
        <ecNumber evidence="2">6.3.4.15</ecNumber>
    </submittedName>
</protein>
<name>A0A855X3G6_9BACT</name>
<comment type="caution">
    <text evidence="2">The sequence shown here is derived from an EMBL/GenBank/DDBJ whole genome shotgun (WGS) entry which is preliminary data.</text>
</comment>
<dbReference type="EC" id="6.3.4.15" evidence="2"/>
<dbReference type="Proteomes" id="UP000250918">
    <property type="component" value="Unassembled WGS sequence"/>
</dbReference>
<feature type="domain" description="Biotin protein ligase C-terminal" evidence="1">
    <location>
        <begin position="5"/>
        <end position="49"/>
    </location>
</feature>
<accession>A0A855X3G6</accession>
<sequence length="52" mass="5560">YSALLGYQVRLLSPSQELEGKAVDIDPDGALVLECRGSRVRISAGEVSVVKD</sequence>
<evidence type="ECO:0000313" key="2">
    <source>
        <dbReference type="EMBL" id="PWB68437.1"/>
    </source>
</evidence>
<reference evidence="2 3" key="1">
    <citation type="journal article" date="2018" name="ISME J.">
        <title>A methanotrophic archaeon couples anaerobic oxidation of methane to Fe(III) reduction.</title>
        <authorList>
            <person name="Cai C."/>
            <person name="Leu A.O."/>
            <person name="Xie G.J."/>
            <person name="Guo J."/>
            <person name="Feng Y."/>
            <person name="Zhao J.X."/>
            <person name="Tyson G.W."/>
            <person name="Yuan Z."/>
            <person name="Hu S."/>
        </authorList>
    </citation>
    <scope>NUCLEOTIDE SEQUENCE [LARGE SCALE GENOMIC DNA]</scope>
    <source>
        <strain evidence="2">FeB_12</strain>
    </source>
</reference>